<feature type="compositionally biased region" description="Polar residues" evidence="2">
    <location>
        <begin position="493"/>
        <end position="507"/>
    </location>
</feature>
<keyword evidence="1" id="KW-0539">Nucleus</keyword>
<name>A0ABR3SYV7_9PEZI</name>
<evidence type="ECO:0000256" key="2">
    <source>
        <dbReference type="SAM" id="MobiDB-lite"/>
    </source>
</evidence>
<dbReference type="CDD" id="cd00067">
    <property type="entry name" value="GAL4"/>
    <property type="match status" value="1"/>
</dbReference>
<feature type="region of interest" description="Disordered" evidence="2">
    <location>
        <begin position="22"/>
        <end position="60"/>
    </location>
</feature>
<comment type="caution">
    <text evidence="3">The sequence shown here is derived from an EMBL/GenBank/DDBJ whole genome shotgun (WGS) entry which is preliminary data.</text>
</comment>
<feature type="region of interest" description="Disordered" evidence="2">
    <location>
        <begin position="218"/>
        <end position="420"/>
    </location>
</feature>
<accession>A0ABR3SYV7</accession>
<feature type="region of interest" description="Disordered" evidence="2">
    <location>
        <begin position="491"/>
        <end position="510"/>
    </location>
</feature>
<evidence type="ECO:0000313" key="4">
    <source>
        <dbReference type="Proteomes" id="UP001521116"/>
    </source>
</evidence>
<sequence length="627" mass="65531">MDDTQQSPIERASQLLNQGIAVIKPADHQKSPVASSTITGSADHEPGVASEDTTMDWNVDDSDVNTEFTQERFEAMTNFEFPDTDGAGMFSPDFFNTTDLESMTGALATAESSTPDSMSIAQPEMDTATTDPNVNMLSPAAPSALLTPAPPTHSHGNCTPSATPEAVDDGVDLIPRRCMACKKQKRRCTGGIPCDLCSHRGKTADECEEDVNYKRRKKADLRKTPAPEKIKKTPKANKDGKEVPAPSTAGTSASAEPAAQNSASAAGNDKQPSNDRSTTPEGTPQPPSMLPLQSPAPTSASADDTQKPAPKKRAATPKKAPGEKKAAATPKEKKTPAPKERKTPTPRKRPTKAEQPKGTGAAPIKGSGLRNEIFPSETITPSNSAHETPPTSSSSQQQQHARALSDGPPPTPHPDADYIDVSNLLNPAASAFARSPHAASPAALTSFSRFIEASRQALASDPALMPADTRARLSASAGPTLAAILADDDNETAAPQPQHSPQATSQDIALPARIPSTSIVAAKRSAAAPAGPAPKRLRGGESPLAATLRDGAFAPQEGAPGLALSAAEWRAVVAYGPGVDGGTYARLTRYEAVLAEAERYHVWHARTLGAEGEVAYGVPSPGHGTRE</sequence>
<feature type="compositionally biased region" description="Basic and acidic residues" evidence="2">
    <location>
        <begin position="320"/>
        <end position="343"/>
    </location>
</feature>
<dbReference type="EMBL" id="JAJVDC020000029">
    <property type="protein sequence ID" value="KAL1632532.1"/>
    <property type="molecule type" value="Genomic_DNA"/>
</dbReference>
<feature type="compositionally biased region" description="Polar residues" evidence="2">
    <location>
        <begin position="270"/>
        <end position="282"/>
    </location>
</feature>
<protein>
    <recommendedName>
        <fullName evidence="5">Zn(2)-C6 fungal-type domain-containing protein</fullName>
    </recommendedName>
</protein>
<evidence type="ECO:0008006" key="5">
    <source>
        <dbReference type="Google" id="ProtNLM"/>
    </source>
</evidence>
<organism evidence="3 4">
    <name type="scientific">Neofusicoccum ribis</name>
    <dbReference type="NCBI Taxonomy" id="45134"/>
    <lineage>
        <taxon>Eukaryota</taxon>
        <taxon>Fungi</taxon>
        <taxon>Dikarya</taxon>
        <taxon>Ascomycota</taxon>
        <taxon>Pezizomycotina</taxon>
        <taxon>Dothideomycetes</taxon>
        <taxon>Dothideomycetes incertae sedis</taxon>
        <taxon>Botryosphaeriales</taxon>
        <taxon>Botryosphaeriaceae</taxon>
        <taxon>Neofusicoccum</taxon>
    </lineage>
</organism>
<evidence type="ECO:0000256" key="1">
    <source>
        <dbReference type="ARBA" id="ARBA00023242"/>
    </source>
</evidence>
<dbReference type="Proteomes" id="UP001521116">
    <property type="component" value="Unassembled WGS sequence"/>
</dbReference>
<gene>
    <name evidence="3" type="ORF">SLS56_003611</name>
</gene>
<evidence type="ECO:0000313" key="3">
    <source>
        <dbReference type="EMBL" id="KAL1632532.1"/>
    </source>
</evidence>
<proteinExistence type="predicted"/>
<dbReference type="InterPro" id="IPR001138">
    <property type="entry name" value="Zn2Cys6_DnaBD"/>
</dbReference>
<feature type="compositionally biased region" description="Basic and acidic residues" evidence="2">
    <location>
        <begin position="221"/>
        <end position="242"/>
    </location>
</feature>
<feature type="compositionally biased region" description="Low complexity" evidence="2">
    <location>
        <begin position="244"/>
        <end position="266"/>
    </location>
</feature>
<keyword evidence="4" id="KW-1185">Reference proteome</keyword>
<feature type="compositionally biased region" description="Polar residues" evidence="2">
    <location>
        <begin position="377"/>
        <end position="391"/>
    </location>
</feature>
<reference evidence="3 4" key="1">
    <citation type="submission" date="2024-02" db="EMBL/GenBank/DDBJ databases">
        <title>De novo assembly and annotation of 12 fungi associated with fruit tree decline syndrome in Ontario, Canada.</title>
        <authorList>
            <person name="Sulman M."/>
            <person name="Ellouze W."/>
            <person name="Ilyukhin E."/>
        </authorList>
    </citation>
    <scope>NUCLEOTIDE SEQUENCE [LARGE SCALE GENOMIC DNA]</scope>
    <source>
        <strain evidence="3 4">M1-105</strain>
    </source>
</reference>